<dbReference type="PANTHER" id="PTHR43022">
    <property type="entry name" value="PROTEIN SMF"/>
    <property type="match status" value="1"/>
</dbReference>
<dbReference type="Pfam" id="PF17782">
    <property type="entry name" value="WHD_DprA"/>
    <property type="match status" value="1"/>
</dbReference>
<dbReference type="PANTHER" id="PTHR43022:SF1">
    <property type="entry name" value="PROTEIN SMF"/>
    <property type="match status" value="1"/>
</dbReference>
<dbReference type="KEGG" id="acou:A5CBH24_10870"/>
<evidence type="ECO:0000259" key="2">
    <source>
        <dbReference type="Pfam" id="PF02481"/>
    </source>
</evidence>
<dbReference type="InterPro" id="IPR041614">
    <property type="entry name" value="DprA_WH"/>
</dbReference>
<comment type="similarity">
    <text evidence="1">Belongs to the DprA/Smf family.</text>
</comment>
<dbReference type="GO" id="GO:0009294">
    <property type="term" value="P:DNA-mediated transformation"/>
    <property type="evidence" value="ECO:0007669"/>
    <property type="project" value="InterPro"/>
</dbReference>
<protein>
    <submittedName>
        <fullName evidence="4">DNA processing protein DprA</fullName>
    </submittedName>
</protein>
<dbReference type="OrthoDB" id="9785707at2"/>
<evidence type="ECO:0000313" key="4">
    <source>
        <dbReference type="EMBL" id="BBL03774.1"/>
    </source>
</evidence>
<dbReference type="EMBL" id="AP019735">
    <property type="protein sequence ID" value="BBL03774.1"/>
    <property type="molecule type" value="Genomic_DNA"/>
</dbReference>
<keyword evidence="5" id="KW-1185">Reference proteome</keyword>
<organism evidence="4 5">
    <name type="scientific">Alistipes communis</name>
    <dbReference type="NCBI Taxonomy" id="2585118"/>
    <lineage>
        <taxon>Bacteria</taxon>
        <taxon>Pseudomonadati</taxon>
        <taxon>Bacteroidota</taxon>
        <taxon>Bacteroidia</taxon>
        <taxon>Bacteroidales</taxon>
        <taxon>Rikenellaceae</taxon>
        <taxon>Alistipes</taxon>
    </lineage>
</organism>
<evidence type="ECO:0000313" key="5">
    <source>
        <dbReference type="Proteomes" id="UP000318946"/>
    </source>
</evidence>
<proteinExistence type="inferred from homology"/>
<feature type="domain" description="DprA winged helix" evidence="3">
    <location>
        <begin position="300"/>
        <end position="359"/>
    </location>
</feature>
<reference evidence="5" key="1">
    <citation type="submission" date="2019-06" db="EMBL/GenBank/DDBJ databases">
        <title>Alistipes onderdonkii subsp. vulgaris subsp. nov., Alistipes dispar sp. nov. and Alistipes communis sp. nov., isolated from human faeces, and creation of Alistipes onderdonkii subsp. onderdonkii subsp. nov.</title>
        <authorList>
            <person name="Sakamoto M."/>
            <person name="Ikeyama N."/>
            <person name="Ogata Y."/>
            <person name="Suda W."/>
            <person name="Iino T."/>
            <person name="Hattori M."/>
            <person name="Ohkuma M."/>
        </authorList>
    </citation>
    <scope>NUCLEOTIDE SEQUENCE [LARGE SCALE GENOMIC DNA]</scope>
    <source>
        <strain evidence="5">5CBH24</strain>
    </source>
</reference>
<dbReference type="InterPro" id="IPR057666">
    <property type="entry name" value="DrpA_SLOG"/>
</dbReference>
<dbReference type="RefSeq" id="WP_019130775.1">
    <property type="nucleotide sequence ID" value="NZ_AP019735.1"/>
</dbReference>
<evidence type="ECO:0000256" key="1">
    <source>
        <dbReference type="ARBA" id="ARBA00006525"/>
    </source>
</evidence>
<dbReference type="InterPro" id="IPR036388">
    <property type="entry name" value="WH-like_DNA-bd_sf"/>
</dbReference>
<dbReference type="SUPFAM" id="SSF47781">
    <property type="entry name" value="RuvA domain 2-like"/>
    <property type="match status" value="1"/>
</dbReference>
<dbReference type="InterPro" id="IPR003488">
    <property type="entry name" value="DprA"/>
</dbReference>
<evidence type="ECO:0000259" key="3">
    <source>
        <dbReference type="Pfam" id="PF17782"/>
    </source>
</evidence>
<sequence>MAIDDIALTLVPGLGVKGVVHLLEVFGTAQAIFAASADELAGRAELRPDVARSIAARKSHPEAERELRHCRRHGITPLASTDDAYPALLREIPDYPHVLYIKGNAEVLSQRCLSMVGTRRISTYGQRLCDELVRGLTRIPQVVVVSGLAFGVDVACHRAALAAGIPTVGVLANPLPDVTPAQHTSVALDMIERGGALISELHSQSKQRGTFYLARNRIIAGLSAGTVVIESPASGGSLATAHYADGYDRTVMAPPGRTTDANSFGTNSLIRNRKALLIRSADDIAEELQWEFALSRDEKTAPAPTPELTAEEREVLSLLGDEPRTLAELIAASGRDYAALSVLLMGLELSQAVRQLPGNRYERFR</sequence>
<dbReference type="Pfam" id="PF02481">
    <property type="entry name" value="DNA_processg_A"/>
    <property type="match status" value="1"/>
</dbReference>
<dbReference type="Gene3D" id="3.40.50.450">
    <property type="match status" value="1"/>
</dbReference>
<dbReference type="AlphaFoldDB" id="A0A4Y1WTG3"/>
<accession>A0A4Y1WTG3</accession>
<dbReference type="GeneID" id="78341805"/>
<gene>
    <name evidence="4" type="ORF">A5CBH24_10870</name>
</gene>
<dbReference type="InterPro" id="IPR010994">
    <property type="entry name" value="RuvA_2-like"/>
</dbReference>
<dbReference type="Proteomes" id="UP000318946">
    <property type="component" value="Chromosome"/>
</dbReference>
<name>A0A4Y1WTG3_9BACT</name>
<dbReference type="Gene3D" id="1.10.10.10">
    <property type="entry name" value="Winged helix-like DNA-binding domain superfamily/Winged helix DNA-binding domain"/>
    <property type="match status" value="1"/>
</dbReference>
<feature type="domain" description="Smf/DprA SLOG" evidence="2">
    <location>
        <begin position="79"/>
        <end position="288"/>
    </location>
</feature>
<dbReference type="SUPFAM" id="SSF102405">
    <property type="entry name" value="MCP/YpsA-like"/>
    <property type="match status" value="1"/>
</dbReference>